<dbReference type="Pfam" id="PF00107">
    <property type="entry name" value="ADH_zinc_N"/>
    <property type="match status" value="1"/>
</dbReference>
<keyword evidence="3" id="KW-0862">Zinc</keyword>
<dbReference type="InterPro" id="IPR013149">
    <property type="entry name" value="ADH-like_C"/>
</dbReference>
<dbReference type="SUPFAM" id="SSF50129">
    <property type="entry name" value="GroES-like"/>
    <property type="match status" value="1"/>
</dbReference>
<name>A0ABX0SH99_9ACTN</name>
<keyword evidence="4" id="KW-0560">Oxidoreductase</keyword>
<evidence type="ECO:0000256" key="1">
    <source>
        <dbReference type="ARBA" id="ARBA00001947"/>
    </source>
</evidence>
<dbReference type="RefSeq" id="WP_167166799.1">
    <property type="nucleotide sequence ID" value="NZ_BAAAOO010000008.1"/>
</dbReference>
<gene>
    <name evidence="6" type="ORF">FB473_001899</name>
</gene>
<dbReference type="PANTHER" id="PTHR43401">
    <property type="entry name" value="L-THREONINE 3-DEHYDROGENASE"/>
    <property type="match status" value="1"/>
</dbReference>
<dbReference type="Proteomes" id="UP000749311">
    <property type="component" value="Unassembled WGS sequence"/>
</dbReference>
<dbReference type="InterPro" id="IPR050129">
    <property type="entry name" value="Zn_alcohol_dh"/>
</dbReference>
<sequence>MKSLYFARENEIELWDVDVPTPGPGEVKVKTAFASICATDIHQVTQGVLGAKPPMPLGHETSGTVVELGPGTEASGLKVGDKVTSFPVAVCGQCRNCKSGMPQYCLNAAPFGGFSEYYVTSVNSVFPLPADADLKSFTITEPTVCAVRAMDLVPIKHGQTVAISGIGGIGAILMNAILLSGAAKITVIEPVAAKRQMALELGASHAIDPTTQDVVAEATRITDGLGFDVVFEASGSPRAARPALDSVAKCGRVVYFAVYPPDYELGLNLYELYSKEASIHTVFTNPDLFPRAINLVPRLALDHIIGPVIPLSRALEGVELFHSGQYPKIILDCTK</sequence>
<keyword evidence="2" id="KW-0479">Metal-binding</keyword>
<dbReference type="PANTHER" id="PTHR43401:SF2">
    <property type="entry name" value="L-THREONINE 3-DEHYDROGENASE"/>
    <property type="match status" value="1"/>
</dbReference>
<dbReference type="InterPro" id="IPR020843">
    <property type="entry name" value="ER"/>
</dbReference>
<evidence type="ECO:0000256" key="4">
    <source>
        <dbReference type="ARBA" id="ARBA00023002"/>
    </source>
</evidence>
<evidence type="ECO:0000256" key="2">
    <source>
        <dbReference type="ARBA" id="ARBA00022723"/>
    </source>
</evidence>
<dbReference type="InterPro" id="IPR036291">
    <property type="entry name" value="NAD(P)-bd_dom_sf"/>
</dbReference>
<dbReference type="Pfam" id="PF08240">
    <property type="entry name" value="ADH_N"/>
    <property type="match status" value="1"/>
</dbReference>
<evidence type="ECO:0000256" key="3">
    <source>
        <dbReference type="ARBA" id="ARBA00022833"/>
    </source>
</evidence>
<dbReference type="InterPro" id="IPR013154">
    <property type="entry name" value="ADH-like_N"/>
</dbReference>
<proteinExistence type="predicted"/>
<protein>
    <submittedName>
        <fullName evidence="6">2-desacetyl-2-hydroxyethyl bacteriochlorophyllide A dehydrogenase</fullName>
    </submittedName>
</protein>
<dbReference type="Gene3D" id="3.40.50.720">
    <property type="entry name" value="NAD(P)-binding Rossmann-like Domain"/>
    <property type="match status" value="1"/>
</dbReference>
<feature type="domain" description="Enoyl reductase (ER)" evidence="5">
    <location>
        <begin position="7"/>
        <end position="331"/>
    </location>
</feature>
<dbReference type="InterPro" id="IPR011032">
    <property type="entry name" value="GroES-like_sf"/>
</dbReference>
<organism evidence="6 7">
    <name type="scientific">Brooklawnia cerclae</name>
    <dbReference type="NCBI Taxonomy" id="349934"/>
    <lineage>
        <taxon>Bacteria</taxon>
        <taxon>Bacillati</taxon>
        <taxon>Actinomycetota</taxon>
        <taxon>Actinomycetes</taxon>
        <taxon>Propionibacteriales</taxon>
        <taxon>Propionibacteriaceae</taxon>
        <taxon>Brooklawnia</taxon>
    </lineage>
</organism>
<dbReference type="EMBL" id="JAAMOZ010000001">
    <property type="protein sequence ID" value="NIH57254.1"/>
    <property type="molecule type" value="Genomic_DNA"/>
</dbReference>
<accession>A0ABX0SH99</accession>
<evidence type="ECO:0000259" key="5">
    <source>
        <dbReference type="SMART" id="SM00829"/>
    </source>
</evidence>
<evidence type="ECO:0000313" key="7">
    <source>
        <dbReference type="Proteomes" id="UP000749311"/>
    </source>
</evidence>
<evidence type="ECO:0000313" key="6">
    <source>
        <dbReference type="EMBL" id="NIH57254.1"/>
    </source>
</evidence>
<dbReference type="Gene3D" id="3.90.180.10">
    <property type="entry name" value="Medium-chain alcohol dehydrogenases, catalytic domain"/>
    <property type="match status" value="1"/>
</dbReference>
<reference evidence="6 7" key="1">
    <citation type="submission" date="2020-02" db="EMBL/GenBank/DDBJ databases">
        <title>Sequencing the genomes of 1000 actinobacteria strains.</title>
        <authorList>
            <person name="Klenk H.-P."/>
        </authorList>
    </citation>
    <scope>NUCLEOTIDE SEQUENCE [LARGE SCALE GENOMIC DNA]</scope>
    <source>
        <strain evidence="6 7">DSM 19609</strain>
    </source>
</reference>
<comment type="cofactor">
    <cofactor evidence="1">
        <name>Zn(2+)</name>
        <dbReference type="ChEBI" id="CHEBI:29105"/>
    </cofactor>
</comment>
<dbReference type="SUPFAM" id="SSF51735">
    <property type="entry name" value="NAD(P)-binding Rossmann-fold domains"/>
    <property type="match status" value="1"/>
</dbReference>
<keyword evidence="7" id="KW-1185">Reference proteome</keyword>
<dbReference type="SMART" id="SM00829">
    <property type="entry name" value="PKS_ER"/>
    <property type="match status" value="1"/>
</dbReference>
<comment type="caution">
    <text evidence="6">The sequence shown here is derived from an EMBL/GenBank/DDBJ whole genome shotgun (WGS) entry which is preliminary data.</text>
</comment>